<gene>
    <name evidence="1" type="ORF">FOC84_21195</name>
</gene>
<accession>A0A7D4E2K3</accession>
<evidence type="ECO:0000313" key="1">
    <source>
        <dbReference type="EMBL" id="QKH37314.1"/>
    </source>
</evidence>
<keyword evidence="2" id="KW-1185">Reference proteome</keyword>
<name>A0A7D4E2K3_9BURK</name>
<organism evidence="1 2">
    <name type="scientific">Achromobacter pestifer</name>
    <dbReference type="NCBI Taxonomy" id="1353889"/>
    <lineage>
        <taxon>Bacteria</taxon>
        <taxon>Pseudomonadati</taxon>
        <taxon>Pseudomonadota</taxon>
        <taxon>Betaproteobacteria</taxon>
        <taxon>Burkholderiales</taxon>
        <taxon>Alcaligenaceae</taxon>
        <taxon>Achromobacter</taxon>
    </lineage>
</organism>
<dbReference type="Proteomes" id="UP000500970">
    <property type="component" value="Chromosome"/>
</dbReference>
<dbReference type="EMBL" id="CP053985">
    <property type="protein sequence ID" value="QKH37314.1"/>
    <property type="molecule type" value="Genomic_DNA"/>
</dbReference>
<sequence length="113" mass="12374">MPKTKTVYQTDQNGLFLYELEANELALAEGFFNVPYGAYEDPPPIAPAGMVAIRMRDAWTLSADYRHVDLWLTSTGALYVTGTKTIVNGSAASYPGWGMLPDWLTLAKPMGAI</sequence>
<dbReference type="KEGG" id="apes:FOC84_21195"/>
<protein>
    <submittedName>
        <fullName evidence="1">Phage tail protein</fullName>
    </submittedName>
</protein>
<dbReference type="RefSeq" id="WP_173146164.1">
    <property type="nucleotide sequence ID" value="NZ_CP053985.1"/>
</dbReference>
<dbReference type="AlphaFoldDB" id="A0A7D4E2K3"/>
<proteinExistence type="predicted"/>
<reference evidence="1 2" key="1">
    <citation type="submission" date="2020-05" db="EMBL/GenBank/DDBJ databases">
        <title>FDA dAtabase for Regulatory Grade micrObial Sequences (FDA-ARGOS): Supporting development and validation of Infectious Disease Dx tests.</title>
        <authorList>
            <person name="Sproer C."/>
            <person name="Gronow S."/>
            <person name="Severitt S."/>
            <person name="Schroder I."/>
            <person name="Tallon L."/>
            <person name="Sadzewicz L."/>
            <person name="Zhao X."/>
            <person name="Vavikolanu K."/>
            <person name="Mehta A."/>
            <person name="Aluvathingal J."/>
            <person name="Nadendla S."/>
            <person name="Myers T."/>
            <person name="Yan Y."/>
            <person name="Sichtig H."/>
        </authorList>
    </citation>
    <scope>NUCLEOTIDE SEQUENCE [LARGE SCALE GENOMIC DNA]</scope>
    <source>
        <strain evidence="1 2">FDAARGOS_790</strain>
    </source>
</reference>
<evidence type="ECO:0000313" key="2">
    <source>
        <dbReference type="Proteomes" id="UP000500970"/>
    </source>
</evidence>